<dbReference type="GeneID" id="108998919"/>
<dbReference type="OrthoDB" id="1080856at2759"/>
<evidence type="ECO:0000313" key="3">
    <source>
        <dbReference type="RefSeq" id="XP_018831233.1"/>
    </source>
</evidence>
<dbReference type="KEGG" id="jre:108998919"/>
<evidence type="ECO:0000256" key="1">
    <source>
        <dbReference type="SAM" id="MobiDB-lite"/>
    </source>
</evidence>
<dbReference type="PANTHER" id="PTHR36811:SF2">
    <property type="entry name" value="OS08G0444440 PROTEIN"/>
    <property type="match status" value="1"/>
</dbReference>
<organism evidence="2 3">
    <name type="scientific">Juglans regia</name>
    <name type="common">English walnut</name>
    <dbReference type="NCBI Taxonomy" id="51240"/>
    <lineage>
        <taxon>Eukaryota</taxon>
        <taxon>Viridiplantae</taxon>
        <taxon>Streptophyta</taxon>
        <taxon>Embryophyta</taxon>
        <taxon>Tracheophyta</taxon>
        <taxon>Spermatophyta</taxon>
        <taxon>Magnoliopsida</taxon>
        <taxon>eudicotyledons</taxon>
        <taxon>Gunneridae</taxon>
        <taxon>Pentapetalae</taxon>
        <taxon>rosids</taxon>
        <taxon>fabids</taxon>
        <taxon>Fagales</taxon>
        <taxon>Juglandaceae</taxon>
        <taxon>Juglans</taxon>
    </lineage>
</organism>
<reference evidence="3" key="1">
    <citation type="submission" date="2025-08" db="UniProtKB">
        <authorList>
            <consortium name="RefSeq"/>
        </authorList>
    </citation>
    <scope>IDENTIFICATION</scope>
    <source>
        <tissue evidence="3">Leaves</tissue>
    </source>
</reference>
<feature type="region of interest" description="Disordered" evidence="1">
    <location>
        <begin position="1"/>
        <end position="22"/>
    </location>
</feature>
<proteinExistence type="predicted"/>
<dbReference type="RefSeq" id="XP_018831233.1">
    <property type="nucleotide sequence ID" value="XM_018975688.2"/>
</dbReference>
<protein>
    <submittedName>
        <fullName evidence="3">Uncharacterized protein LOC108998919 isoform X2</fullName>
    </submittedName>
</protein>
<dbReference type="PANTHER" id="PTHR36811">
    <property type="entry name" value="OS08G0444440 PROTEIN"/>
    <property type="match status" value="1"/>
</dbReference>
<keyword evidence="2" id="KW-1185">Reference proteome</keyword>
<dbReference type="AlphaFoldDB" id="A0A2I4FHW5"/>
<dbReference type="Gramene" id="Jr11_24620_p1">
    <property type="protein sequence ID" value="cds.Jr11_24620_p1"/>
    <property type="gene ID" value="Jr11_24620"/>
</dbReference>
<sequence length="177" mass="20214">MEKKKTLRGVQKRKPTKRSKKKLLKKVGDYLRSDSYMFAPLISSQSKTLRSSAERAEVREPIRENKNKSLIEKIGEYLKSDTYMYAPLVDPPRSISPLPTISTQNVTMEDNEPTDWSSDIVGKDQTSKSFLHETSISEEQTFGHGEMVKHMVYKNCHSTSVSGKGKLNSQLRKFIVE</sequence>
<gene>
    <name evidence="3" type="primary">LOC108998919</name>
</gene>
<evidence type="ECO:0000313" key="2">
    <source>
        <dbReference type="Proteomes" id="UP000235220"/>
    </source>
</evidence>
<dbReference type="Proteomes" id="UP000235220">
    <property type="component" value="Chromosome 11"/>
</dbReference>
<name>A0A2I4FHW5_JUGRE</name>
<accession>A0A2I4FHW5</accession>